<evidence type="ECO:0000256" key="1">
    <source>
        <dbReference type="SAM" id="MobiDB-lite"/>
    </source>
</evidence>
<organism evidence="2 3">
    <name type="scientific">Euplotes crassus</name>
    <dbReference type="NCBI Taxonomy" id="5936"/>
    <lineage>
        <taxon>Eukaryota</taxon>
        <taxon>Sar</taxon>
        <taxon>Alveolata</taxon>
        <taxon>Ciliophora</taxon>
        <taxon>Intramacronucleata</taxon>
        <taxon>Spirotrichea</taxon>
        <taxon>Hypotrichia</taxon>
        <taxon>Euplotida</taxon>
        <taxon>Euplotidae</taxon>
        <taxon>Moneuplotes</taxon>
    </lineage>
</organism>
<feature type="region of interest" description="Disordered" evidence="1">
    <location>
        <begin position="126"/>
        <end position="164"/>
    </location>
</feature>
<evidence type="ECO:0008006" key="4">
    <source>
        <dbReference type="Google" id="ProtNLM"/>
    </source>
</evidence>
<keyword evidence="3" id="KW-1185">Reference proteome</keyword>
<evidence type="ECO:0000313" key="3">
    <source>
        <dbReference type="Proteomes" id="UP001295684"/>
    </source>
</evidence>
<accession>A0AAD1Y6R3</accession>
<name>A0AAD1Y6R3_EUPCR</name>
<evidence type="ECO:0000313" key="2">
    <source>
        <dbReference type="EMBL" id="CAI2385390.1"/>
    </source>
</evidence>
<dbReference type="InterPro" id="IPR036047">
    <property type="entry name" value="F-box-like_dom_sf"/>
</dbReference>
<feature type="compositionally biased region" description="Basic residues" evidence="1">
    <location>
        <begin position="138"/>
        <end position="151"/>
    </location>
</feature>
<reference evidence="2" key="1">
    <citation type="submission" date="2023-07" db="EMBL/GenBank/DDBJ databases">
        <authorList>
            <consortium name="AG Swart"/>
            <person name="Singh M."/>
            <person name="Singh A."/>
            <person name="Seah K."/>
            <person name="Emmerich C."/>
        </authorList>
    </citation>
    <scope>NUCLEOTIDE SEQUENCE</scope>
    <source>
        <strain evidence="2">DP1</strain>
    </source>
</reference>
<dbReference type="EMBL" id="CAMPGE010027791">
    <property type="protein sequence ID" value="CAI2385390.1"/>
    <property type="molecule type" value="Genomic_DNA"/>
</dbReference>
<protein>
    <recommendedName>
        <fullName evidence="4">F-box domain-containing protein</fullName>
    </recommendedName>
</protein>
<dbReference type="SUPFAM" id="SSF81383">
    <property type="entry name" value="F-box domain"/>
    <property type="match status" value="1"/>
</dbReference>
<dbReference type="Proteomes" id="UP001295684">
    <property type="component" value="Unassembled WGS sequence"/>
</dbReference>
<comment type="caution">
    <text evidence="2">The sequence shown here is derived from an EMBL/GenBank/DDBJ whole genome shotgun (WGS) entry which is preliminary data.</text>
</comment>
<proteinExistence type="predicted"/>
<gene>
    <name evidence="2" type="ORF">ECRASSUSDP1_LOCUS26950</name>
</gene>
<sequence length="442" mass="49928">MGGCSCRNSVKIYIKETTIVCQPEEICTEISEETQWRLIFESACGDKIEENNLKLLKLEPSIGILGVLDLVFDFLNFEDLQICQGVCRFFCQVACLDKLCHKYYNSRNLQLQVLSPSQKLLSVNIGSPPEKTNAEAKRVHRKRPAPIRHHSQNGSGSPESPMKRISITPVETIIQQKIAHKLEKLECMLDPIQEDYEQDALMSAQTPNCKEKENLTFNKSEESFSSEDFSSVKSSTLSEGTDSSHEMFGNRKFCVKNKDLSVDKTSNTSGYCKSPALPVAKKVYIKMNHTKKNLKRPTLAKTMTFNEHMNEIYSDNSHYEKCLVTIDSQDLSQENCHSIANPSSKMITMYKKRNSLALRHANPFKKDMEAIGFIKHQAGRMLIRKDLQSIEECVDESPDLVQPKKLPSFRKRNTLMGPKVASAFFKSPAVAPIAGAKEDKNS</sequence>
<dbReference type="AlphaFoldDB" id="A0AAD1Y6R3"/>